<dbReference type="EMBL" id="BLXT01005270">
    <property type="protein sequence ID" value="GFO21644.1"/>
    <property type="molecule type" value="Genomic_DNA"/>
</dbReference>
<organism evidence="1 2">
    <name type="scientific">Plakobranchus ocellatus</name>
    <dbReference type="NCBI Taxonomy" id="259542"/>
    <lineage>
        <taxon>Eukaryota</taxon>
        <taxon>Metazoa</taxon>
        <taxon>Spiralia</taxon>
        <taxon>Lophotrochozoa</taxon>
        <taxon>Mollusca</taxon>
        <taxon>Gastropoda</taxon>
        <taxon>Heterobranchia</taxon>
        <taxon>Euthyneura</taxon>
        <taxon>Panpulmonata</taxon>
        <taxon>Sacoglossa</taxon>
        <taxon>Placobranchoidea</taxon>
        <taxon>Plakobranchidae</taxon>
        <taxon>Plakobranchus</taxon>
    </lineage>
</organism>
<accession>A0AAV4BTF3</accession>
<protein>
    <submittedName>
        <fullName evidence="1">Uncharacterized protein</fullName>
    </submittedName>
</protein>
<gene>
    <name evidence="1" type="ORF">PoB_004814900</name>
</gene>
<dbReference type="Proteomes" id="UP000735302">
    <property type="component" value="Unassembled WGS sequence"/>
</dbReference>
<reference evidence="1 2" key="1">
    <citation type="journal article" date="2021" name="Elife">
        <title>Chloroplast acquisition without the gene transfer in kleptoplastic sea slugs, Plakobranchus ocellatus.</title>
        <authorList>
            <person name="Maeda T."/>
            <person name="Takahashi S."/>
            <person name="Yoshida T."/>
            <person name="Shimamura S."/>
            <person name="Takaki Y."/>
            <person name="Nagai Y."/>
            <person name="Toyoda A."/>
            <person name="Suzuki Y."/>
            <person name="Arimoto A."/>
            <person name="Ishii H."/>
            <person name="Satoh N."/>
            <person name="Nishiyama T."/>
            <person name="Hasebe M."/>
            <person name="Maruyama T."/>
            <person name="Minagawa J."/>
            <person name="Obokata J."/>
            <person name="Shigenobu S."/>
        </authorList>
    </citation>
    <scope>NUCLEOTIDE SEQUENCE [LARGE SCALE GENOMIC DNA]</scope>
</reference>
<sequence length="95" mass="10579">MKTNSFWCSHKLHCYITTQAKVASNWRNSNSSSSSSSSSRTTMISAFQALRYARAPVAGFEPATQGSLQISERGRYPLCHQRFPLTIQFTCALAL</sequence>
<keyword evidence="2" id="KW-1185">Reference proteome</keyword>
<comment type="caution">
    <text evidence="1">The sequence shown here is derived from an EMBL/GenBank/DDBJ whole genome shotgun (WGS) entry which is preliminary data.</text>
</comment>
<evidence type="ECO:0000313" key="2">
    <source>
        <dbReference type="Proteomes" id="UP000735302"/>
    </source>
</evidence>
<proteinExistence type="predicted"/>
<evidence type="ECO:0000313" key="1">
    <source>
        <dbReference type="EMBL" id="GFO21644.1"/>
    </source>
</evidence>
<name>A0AAV4BTF3_9GAST</name>
<dbReference type="AlphaFoldDB" id="A0AAV4BTF3"/>